<reference evidence="1 2" key="1">
    <citation type="submission" date="2012-12" db="EMBL/GenBank/DDBJ databases">
        <title>Genome assembly of Formosa sp. AK20.</title>
        <authorList>
            <person name="Kumar R."/>
            <person name="Khatri I."/>
            <person name="Vaidya B."/>
            <person name="Subramanian S."/>
            <person name="Pinnaka A."/>
        </authorList>
    </citation>
    <scope>NUCLEOTIDE SEQUENCE [LARGE SCALE GENOMIC DNA]</scope>
    <source>
        <strain evidence="1 2">AK20</strain>
    </source>
</reference>
<accession>M7N9G7</accession>
<gene>
    <name evidence="1" type="ORF">D778_00120</name>
</gene>
<name>M7N9G7_9FLAO</name>
<proteinExistence type="predicted"/>
<sequence>MEGIDNNSTKMMKSSKIIATNLDTIFKNFLIRFKVITLKPKLTIIVPKIH</sequence>
<dbReference type="Proteomes" id="UP000012024">
    <property type="component" value="Unassembled WGS sequence"/>
</dbReference>
<organism evidence="1 2">
    <name type="scientific">Xanthomarina gelatinilytica</name>
    <dbReference type="NCBI Taxonomy" id="1137281"/>
    <lineage>
        <taxon>Bacteria</taxon>
        <taxon>Pseudomonadati</taxon>
        <taxon>Bacteroidota</taxon>
        <taxon>Flavobacteriia</taxon>
        <taxon>Flavobacteriales</taxon>
        <taxon>Flavobacteriaceae</taxon>
        <taxon>Xanthomarina</taxon>
    </lineage>
</organism>
<dbReference type="PATRIC" id="fig|1137281.3.peg.1554"/>
<dbReference type="AlphaFoldDB" id="M7N9G7"/>
<evidence type="ECO:0000313" key="2">
    <source>
        <dbReference type="Proteomes" id="UP000012024"/>
    </source>
</evidence>
<evidence type="ECO:0000313" key="1">
    <source>
        <dbReference type="EMBL" id="EMQ95123.1"/>
    </source>
</evidence>
<dbReference type="EMBL" id="ANLA01000010">
    <property type="protein sequence ID" value="EMQ95123.1"/>
    <property type="molecule type" value="Genomic_DNA"/>
</dbReference>
<protein>
    <submittedName>
        <fullName evidence="1">Uncharacterized protein</fullName>
    </submittedName>
</protein>
<comment type="caution">
    <text evidence="1">The sequence shown here is derived from an EMBL/GenBank/DDBJ whole genome shotgun (WGS) entry which is preliminary data.</text>
</comment>
<keyword evidence="2" id="KW-1185">Reference proteome</keyword>